<gene>
    <name evidence="2" type="ORF">NT03LS_0700</name>
</gene>
<sequence length="37" mass="4483">MTQFMKLFFTSAVVFLIFDLFWLLVVSKKMYQQFIGD</sequence>
<keyword evidence="1" id="KW-0812">Transmembrane</keyword>
<feature type="non-terminal residue" evidence="2">
    <location>
        <position position="37"/>
    </location>
</feature>
<keyword evidence="1" id="KW-0472">Membrane</keyword>
<name>E3ZMP9_LISSE</name>
<dbReference type="EMBL" id="ADXJ01000264">
    <property type="protein sequence ID" value="EFS01104.1"/>
    <property type="molecule type" value="Genomic_DNA"/>
</dbReference>
<accession>E3ZMP9</accession>
<comment type="caution">
    <text evidence="2">The sequence shown here is derived from an EMBL/GenBank/DDBJ whole genome shotgun (WGS) entry which is preliminary data.</text>
</comment>
<dbReference type="Proteomes" id="UP000004302">
    <property type="component" value="Chromosome"/>
</dbReference>
<organism evidence="2">
    <name type="scientific">Listeria seeligeri FSL N1-067</name>
    <dbReference type="NCBI Taxonomy" id="702453"/>
    <lineage>
        <taxon>Bacteria</taxon>
        <taxon>Bacillati</taxon>
        <taxon>Bacillota</taxon>
        <taxon>Bacilli</taxon>
        <taxon>Bacillales</taxon>
        <taxon>Listeriaceae</taxon>
        <taxon>Listeria</taxon>
    </lineage>
</organism>
<dbReference type="AlphaFoldDB" id="E3ZMP9"/>
<protein>
    <submittedName>
        <fullName evidence="2">Uncharacterized protein</fullName>
    </submittedName>
</protein>
<evidence type="ECO:0000313" key="2">
    <source>
        <dbReference type="EMBL" id="EFS01104.1"/>
    </source>
</evidence>
<keyword evidence="1" id="KW-1133">Transmembrane helix</keyword>
<proteinExistence type="predicted"/>
<reference evidence="2" key="1">
    <citation type="journal article" date="2010" name="Microbiol. Resour. Announc.">
        <title>Comparative genomics of the bacterial genus Listeria: Genome evolution is characterized by limited gene acquisition and limited gene loss.</title>
        <authorList>
            <person name="den Bakker H.C."/>
            <person name="Cummings C.A."/>
            <person name="Ferreira V."/>
            <person name="Vatta P."/>
            <person name="Orsi R.H."/>
            <person name="Degoricija L."/>
            <person name="Barker M."/>
            <person name="Petrauskene O."/>
            <person name="Furtado M.R."/>
            <person name="Wiedmann M."/>
        </authorList>
    </citation>
    <scope>NUCLEOTIDE SEQUENCE [LARGE SCALE GENOMIC DNA]</scope>
    <source>
        <strain evidence="2">FSL N1-067</strain>
    </source>
</reference>
<feature type="transmembrane region" description="Helical" evidence="1">
    <location>
        <begin position="6"/>
        <end position="25"/>
    </location>
</feature>
<dbReference type="HOGENOM" id="CLU_3352632_0_0_9"/>
<evidence type="ECO:0000256" key="1">
    <source>
        <dbReference type="SAM" id="Phobius"/>
    </source>
</evidence>